<evidence type="ECO:0000313" key="2">
    <source>
        <dbReference type="Proteomes" id="UP000669179"/>
    </source>
</evidence>
<reference evidence="1" key="1">
    <citation type="submission" date="2021-03" db="EMBL/GenBank/DDBJ databases">
        <authorList>
            <person name="Kanchanasin P."/>
            <person name="Saeng-In P."/>
            <person name="Phongsopitanun W."/>
            <person name="Yuki M."/>
            <person name="Kudo T."/>
            <person name="Ohkuma M."/>
            <person name="Tanasupawat S."/>
        </authorList>
    </citation>
    <scope>NUCLEOTIDE SEQUENCE</scope>
    <source>
        <strain evidence="1">GKU 128</strain>
    </source>
</reference>
<keyword evidence="2" id="KW-1185">Reference proteome</keyword>
<protein>
    <recommendedName>
        <fullName evidence="3">XRE family transcriptional regulator</fullName>
    </recommendedName>
</protein>
<dbReference type="SUPFAM" id="SSF47413">
    <property type="entry name" value="lambda repressor-like DNA-binding domains"/>
    <property type="match status" value="1"/>
</dbReference>
<sequence>MPDGFWGADIVSDALASWHMGRVIRAYRHHPWHGARPLPQEIVAGWLNVTQTQLSRIESGAPPRDLDKLVKWAQTLSIPEPLLWFKLPTERSSNDLSVPRAVTSAARFENPARSRMPSNVNGHALTEFEGDSDVSVMQAFRLADRQIGGGHLYPTVVSYLQTTVAPRLFGGTDDDRTLFTAASALTEMAGWMAHDAGQSLAAQQHFGRSLDLATIGGDFHLRAHIYASMSHLSIHAGKPSAAIDLARQGQQLLASGPPNPGLSARLLAMEARSLATLQQQKECSKALLHAEKALEKAASYTGSPWVSHFDEGSLASEAARCMRQVGALGEAEAQARQIISLRPSAHTRSRAFGQLLLITVLIAQDRPDEACSVGREVLDATESLSSYLVIEQLREVQDLLKPYRASRVVAEFLRRLHDVLRERVLLYRRLSADGFS</sequence>
<evidence type="ECO:0008006" key="3">
    <source>
        <dbReference type="Google" id="ProtNLM"/>
    </source>
</evidence>
<dbReference type="GO" id="GO:0003677">
    <property type="term" value="F:DNA binding"/>
    <property type="evidence" value="ECO:0007669"/>
    <property type="project" value="InterPro"/>
</dbReference>
<dbReference type="AlphaFoldDB" id="A0A939PEM9"/>
<gene>
    <name evidence="1" type="ORF">J4573_16620</name>
</gene>
<organism evidence="1 2">
    <name type="scientific">Actinomadura barringtoniae</name>
    <dbReference type="NCBI Taxonomy" id="1427535"/>
    <lineage>
        <taxon>Bacteria</taxon>
        <taxon>Bacillati</taxon>
        <taxon>Actinomycetota</taxon>
        <taxon>Actinomycetes</taxon>
        <taxon>Streptosporangiales</taxon>
        <taxon>Thermomonosporaceae</taxon>
        <taxon>Actinomadura</taxon>
    </lineage>
</organism>
<dbReference type="RefSeq" id="WP_208256389.1">
    <property type="nucleotide sequence ID" value="NZ_JAGEOJ010000006.1"/>
</dbReference>
<dbReference type="InterPro" id="IPR010982">
    <property type="entry name" value="Lambda_DNA-bd_dom_sf"/>
</dbReference>
<dbReference type="Proteomes" id="UP000669179">
    <property type="component" value="Unassembled WGS sequence"/>
</dbReference>
<proteinExistence type="predicted"/>
<name>A0A939PEM9_9ACTN</name>
<dbReference type="EMBL" id="JAGEOJ010000006">
    <property type="protein sequence ID" value="MBO2448728.1"/>
    <property type="molecule type" value="Genomic_DNA"/>
</dbReference>
<evidence type="ECO:0000313" key="1">
    <source>
        <dbReference type="EMBL" id="MBO2448728.1"/>
    </source>
</evidence>
<accession>A0A939PEM9</accession>
<dbReference type="Gene3D" id="1.25.40.10">
    <property type="entry name" value="Tetratricopeptide repeat domain"/>
    <property type="match status" value="1"/>
</dbReference>
<comment type="caution">
    <text evidence="1">The sequence shown here is derived from an EMBL/GenBank/DDBJ whole genome shotgun (WGS) entry which is preliminary data.</text>
</comment>
<dbReference type="SUPFAM" id="SSF48452">
    <property type="entry name" value="TPR-like"/>
    <property type="match status" value="1"/>
</dbReference>
<dbReference type="InterPro" id="IPR011990">
    <property type="entry name" value="TPR-like_helical_dom_sf"/>
</dbReference>